<gene>
    <name evidence="1" type="ORF">MHSWG343_05520</name>
</gene>
<comment type="caution">
    <text evidence="1">The sequence shown here is derived from an EMBL/GenBank/DDBJ whole genome shotgun (WGS) entry which is preliminary data.</text>
</comment>
<evidence type="ECO:0000313" key="1">
    <source>
        <dbReference type="EMBL" id="GCE63555.1"/>
    </source>
</evidence>
<protein>
    <submittedName>
        <fullName evidence="1">Uncharacterized protein</fullName>
    </submittedName>
</protein>
<dbReference type="Proteomes" id="UP000324831">
    <property type="component" value="Unassembled WGS sequence"/>
</dbReference>
<dbReference type="EMBL" id="BIMN01000002">
    <property type="protein sequence ID" value="GCE63555.1"/>
    <property type="molecule type" value="Genomic_DNA"/>
</dbReference>
<dbReference type="AlphaFoldDB" id="A0A478FTY8"/>
<name>A0A478FTY8_9MOLU</name>
<reference evidence="1 2" key="1">
    <citation type="submission" date="2019-01" db="EMBL/GenBank/DDBJ databases">
        <title>Draft genome sequences of Candidatus Mycoplasma haemohominis SWG34-3 identified from a patient with pyrexia, anemia and liver dysfunction.</title>
        <authorList>
            <person name="Sekizuka T."/>
            <person name="Hattori N."/>
            <person name="Katano H."/>
            <person name="Takuma T."/>
            <person name="Ito T."/>
            <person name="Arai N."/>
            <person name="Yanai R."/>
            <person name="Ishii S."/>
            <person name="Miura Y."/>
            <person name="Tokunaga T."/>
            <person name="Watanabe H."/>
            <person name="Nomura N."/>
            <person name="Eguchi J."/>
            <person name="Arai T."/>
            <person name="Hasegawa H."/>
            <person name="Nakamaki T."/>
            <person name="Wakita T."/>
            <person name="Niki Y."/>
            <person name="Kuroda M."/>
        </authorList>
    </citation>
    <scope>NUCLEOTIDE SEQUENCE [LARGE SCALE GENOMIC DNA]</scope>
    <source>
        <strain evidence="1">SWG34-3</strain>
    </source>
</reference>
<evidence type="ECO:0000313" key="2">
    <source>
        <dbReference type="Proteomes" id="UP000324831"/>
    </source>
</evidence>
<organism evidence="1 2">
    <name type="scientific">Candidatus Mycoplasma haematohominis</name>
    <dbReference type="NCBI Taxonomy" id="1494318"/>
    <lineage>
        <taxon>Bacteria</taxon>
        <taxon>Bacillati</taxon>
        <taxon>Mycoplasmatota</taxon>
        <taxon>Mollicutes</taxon>
        <taxon>Mycoplasmataceae</taxon>
        <taxon>Mycoplasma</taxon>
    </lineage>
</organism>
<proteinExistence type="predicted"/>
<accession>A0A478FTY8</accession>
<sequence>MSVAKVASAAALATGVLGGGGYLIYDNLIDTETRLLAYSSDFEKTYTDANSFGRKYGIYLLDPDSSKNKDVWSALFNKWSKDKETKDNNRYENFKKTKIDKSFGADNKALNQVCKSSFKEANFNNKDKYEENIWAFCSIFEAKPKMVSSSETTYSNKFGTKAEHNGKLVSVKSEDDTSNNSFWDRRNKEFFGEVRYGNSGSKASDGSIFKTLYNKKDRGADDTVKKTCEKAYLTETTGTQSNKFTDADLKLFCYLIPEKTSQ</sequence>